<dbReference type="CDD" id="cd00082">
    <property type="entry name" value="HisKA"/>
    <property type="match status" value="1"/>
</dbReference>
<evidence type="ECO:0000256" key="10">
    <source>
        <dbReference type="ARBA" id="ARBA00023136"/>
    </source>
</evidence>
<evidence type="ECO:0000256" key="11">
    <source>
        <dbReference type="SAM" id="Phobius"/>
    </source>
</evidence>
<evidence type="ECO:0000256" key="3">
    <source>
        <dbReference type="ARBA" id="ARBA00012438"/>
    </source>
</evidence>
<keyword evidence="9" id="KW-0902">Two-component regulatory system</keyword>
<keyword evidence="8 11" id="KW-1133">Transmembrane helix</keyword>
<name>A0A368KQF5_9BACT</name>
<dbReference type="InterPro" id="IPR003594">
    <property type="entry name" value="HATPase_dom"/>
</dbReference>
<keyword evidence="7" id="KW-0418">Kinase</keyword>
<proteinExistence type="predicted"/>
<dbReference type="InterPro" id="IPR036097">
    <property type="entry name" value="HisK_dim/P_sf"/>
</dbReference>
<feature type="transmembrane region" description="Helical" evidence="11">
    <location>
        <begin position="19"/>
        <end position="41"/>
    </location>
</feature>
<dbReference type="InterPro" id="IPR004358">
    <property type="entry name" value="Sig_transdc_His_kin-like_C"/>
</dbReference>
<gene>
    <name evidence="14" type="ORF">DTL42_13445</name>
</gene>
<dbReference type="GO" id="GO:0005886">
    <property type="term" value="C:plasma membrane"/>
    <property type="evidence" value="ECO:0007669"/>
    <property type="project" value="TreeGrafter"/>
</dbReference>
<evidence type="ECO:0000256" key="4">
    <source>
        <dbReference type="ARBA" id="ARBA00022553"/>
    </source>
</evidence>
<protein>
    <recommendedName>
        <fullName evidence="3">histidine kinase</fullName>
        <ecNumber evidence="3">2.7.13.3</ecNumber>
    </recommendedName>
</protein>
<dbReference type="PROSITE" id="PS50109">
    <property type="entry name" value="HIS_KIN"/>
    <property type="match status" value="1"/>
</dbReference>
<dbReference type="CDD" id="cd06225">
    <property type="entry name" value="HAMP"/>
    <property type="match status" value="1"/>
</dbReference>
<evidence type="ECO:0000256" key="8">
    <source>
        <dbReference type="ARBA" id="ARBA00022989"/>
    </source>
</evidence>
<dbReference type="InterPro" id="IPR005467">
    <property type="entry name" value="His_kinase_dom"/>
</dbReference>
<sequence>MCCERNHGNLVTLTNRLTFFFLLMQAFVLIGFSTVLYVLAYNHLHQQVEERLGTVLNTLSGAIETEPQGLEWEPRDREQSLKFSTFEDHVVWLVSDNQGQIVAQSRGAHTERFIAEASTSNPQTDAQDKDIRWQIGSWEAGRHWVHSDFAFPNHAESLTPPSDNKEAKYRSLSVTAGVSLVPVQTTLHRLAYSLVGLSVVVWSVSFAVSRMLSRRALLPVQRIAVAAEGIHCGDLTQRLPPLKTKDELDRLTHAFNAMLDRLQEAFERQRRFTGEASHQLRTPLTAILGQVEVALRRERPSAEYRQVLETVHRRAKGLARMVDSLLYLARADAEAQLPAFEQLNLATWLPLQLETWSEHPRSNDLVCRGTSSEPCLVVVPPELMAELLNILLDNACKYSEPGTPVTVSIRRSAAAVSVDVEDQGCGIEDDKLANLFLPFFRSSQARSLSPEGCGLGLSIAKRLSEVFGGELTVVSQPSRGSCFTLHLPRGGRNDDTAP</sequence>
<dbReference type="PANTHER" id="PTHR45436">
    <property type="entry name" value="SENSOR HISTIDINE KINASE YKOH"/>
    <property type="match status" value="1"/>
</dbReference>
<dbReference type="InterPro" id="IPR036890">
    <property type="entry name" value="HATPase_C_sf"/>
</dbReference>
<dbReference type="SMART" id="SM00388">
    <property type="entry name" value="HisKA"/>
    <property type="match status" value="1"/>
</dbReference>
<evidence type="ECO:0000259" key="13">
    <source>
        <dbReference type="PROSITE" id="PS50885"/>
    </source>
</evidence>
<comment type="caution">
    <text evidence="14">The sequence shown here is derived from an EMBL/GenBank/DDBJ whole genome shotgun (WGS) entry which is preliminary data.</text>
</comment>
<dbReference type="InterPro" id="IPR003660">
    <property type="entry name" value="HAMP_dom"/>
</dbReference>
<feature type="domain" description="HAMP" evidence="13">
    <location>
        <begin position="214"/>
        <end position="267"/>
    </location>
</feature>
<comment type="catalytic activity">
    <reaction evidence="1">
        <text>ATP + protein L-histidine = ADP + protein N-phospho-L-histidine.</text>
        <dbReference type="EC" id="2.7.13.3"/>
    </reaction>
</comment>
<dbReference type="InterPro" id="IPR050428">
    <property type="entry name" value="TCS_sensor_his_kinase"/>
</dbReference>
<dbReference type="Pfam" id="PF00512">
    <property type="entry name" value="HisKA"/>
    <property type="match status" value="1"/>
</dbReference>
<evidence type="ECO:0000313" key="14">
    <source>
        <dbReference type="EMBL" id="RCS48323.1"/>
    </source>
</evidence>
<keyword evidence="5" id="KW-0808">Transferase</keyword>
<reference evidence="14 15" key="1">
    <citation type="submission" date="2018-07" db="EMBL/GenBank/DDBJ databases">
        <title>Comparative genomes isolates from brazilian mangrove.</title>
        <authorList>
            <person name="De Araujo J.E."/>
            <person name="Taketani R.G."/>
            <person name="Silva M.C.P."/>
            <person name="Lourenco M.V."/>
            <person name="Oliveira V.M."/>
            <person name="Andreote F.D."/>
        </authorList>
    </citation>
    <scope>NUCLEOTIDE SEQUENCE [LARGE SCALE GENOMIC DNA]</scope>
    <source>
        <strain evidence="14 15">HEX PRIS-MGV</strain>
    </source>
</reference>
<evidence type="ECO:0000256" key="6">
    <source>
        <dbReference type="ARBA" id="ARBA00022692"/>
    </source>
</evidence>
<dbReference type="Pfam" id="PF02518">
    <property type="entry name" value="HATPase_c"/>
    <property type="match status" value="1"/>
</dbReference>
<evidence type="ECO:0000256" key="2">
    <source>
        <dbReference type="ARBA" id="ARBA00004370"/>
    </source>
</evidence>
<comment type="subcellular location">
    <subcellularLocation>
        <location evidence="2">Membrane</location>
    </subcellularLocation>
</comment>
<feature type="domain" description="Histidine kinase" evidence="12">
    <location>
        <begin position="275"/>
        <end position="491"/>
    </location>
</feature>
<dbReference type="Pfam" id="PF00672">
    <property type="entry name" value="HAMP"/>
    <property type="match status" value="1"/>
</dbReference>
<accession>A0A368KQF5</accession>
<keyword evidence="4" id="KW-0597">Phosphoprotein</keyword>
<evidence type="ECO:0000259" key="12">
    <source>
        <dbReference type="PROSITE" id="PS50109"/>
    </source>
</evidence>
<dbReference type="GO" id="GO:0000155">
    <property type="term" value="F:phosphorelay sensor kinase activity"/>
    <property type="evidence" value="ECO:0007669"/>
    <property type="project" value="InterPro"/>
</dbReference>
<dbReference type="Gene3D" id="1.10.287.130">
    <property type="match status" value="1"/>
</dbReference>
<dbReference type="InterPro" id="IPR003661">
    <property type="entry name" value="HisK_dim/P_dom"/>
</dbReference>
<dbReference type="AlphaFoldDB" id="A0A368KQF5"/>
<evidence type="ECO:0000256" key="1">
    <source>
        <dbReference type="ARBA" id="ARBA00000085"/>
    </source>
</evidence>
<dbReference type="SMART" id="SM00304">
    <property type="entry name" value="HAMP"/>
    <property type="match status" value="1"/>
</dbReference>
<keyword evidence="10 11" id="KW-0472">Membrane</keyword>
<evidence type="ECO:0000313" key="15">
    <source>
        <dbReference type="Proteomes" id="UP000253562"/>
    </source>
</evidence>
<dbReference type="SUPFAM" id="SSF47384">
    <property type="entry name" value="Homodimeric domain of signal transducing histidine kinase"/>
    <property type="match status" value="1"/>
</dbReference>
<dbReference type="PROSITE" id="PS50885">
    <property type="entry name" value="HAMP"/>
    <property type="match status" value="1"/>
</dbReference>
<organism evidence="14 15">
    <name type="scientific">Bremerella cremea</name>
    <dbReference type="NCBI Taxonomy" id="1031537"/>
    <lineage>
        <taxon>Bacteria</taxon>
        <taxon>Pseudomonadati</taxon>
        <taxon>Planctomycetota</taxon>
        <taxon>Planctomycetia</taxon>
        <taxon>Pirellulales</taxon>
        <taxon>Pirellulaceae</taxon>
        <taxon>Bremerella</taxon>
    </lineage>
</organism>
<dbReference type="Gene3D" id="6.10.340.10">
    <property type="match status" value="1"/>
</dbReference>
<dbReference type="SUPFAM" id="SSF158472">
    <property type="entry name" value="HAMP domain-like"/>
    <property type="match status" value="1"/>
</dbReference>
<dbReference type="Gene3D" id="3.30.565.10">
    <property type="entry name" value="Histidine kinase-like ATPase, C-terminal domain"/>
    <property type="match status" value="1"/>
</dbReference>
<evidence type="ECO:0000256" key="9">
    <source>
        <dbReference type="ARBA" id="ARBA00023012"/>
    </source>
</evidence>
<dbReference type="Proteomes" id="UP000253562">
    <property type="component" value="Unassembled WGS sequence"/>
</dbReference>
<keyword evidence="6 11" id="KW-0812">Transmembrane</keyword>
<dbReference type="PANTHER" id="PTHR45436:SF5">
    <property type="entry name" value="SENSOR HISTIDINE KINASE TRCS"/>
    <property type="match status" value="1"/>
</dbReference>
<dbReference type="SUPFAM" id="SSF55874">
    <property type="entry name" value="ATPase domain of HSP90 chaperone/DNA topoisomerase II/histidine kinase"/>
    <property type="match status" value="1"/>
</dbReference>
<dbReference type="SMART" id="SM00387">
    <property type="entry name" value="HATPase_c"/>
    <property type="match status" value="1"/>
</dbReference>
<dbReference type="EMBL" id="QPEX01000025">
    <property type="protein sequence ID" value="RCS48323.1"/>
    <property type="molecule type" value="Genomic_DNA"/>
</dbReference>
<dbReference type="EC" id="2.7.13.3" evidence="3"/>
<dbReference type="PRINTS" id="PR00344">
    <property type="entry name" value="BCTRLSENSOR"/>
</dbReference>
<evidence type="ECO:0000256" key="5">
    <source>
        <dbReference type="ARBA" id="ARBA00022679"/>
    </source>
</evidence>
<evidence type="ECO:0000256" key="7">
    <source>
        <dbReference type="ARBA" id="ARBA00022777"/>
    </source>
</evidence>